<organism evidence="2 3">
    <name type="scientific">Haemonchus contortus</name>
    <name type="common">Barber pole worm</name>
    <dbReference type="NCBI Taxonomy" id="6289"/>
    <lineage>
        <taxon>Eukaryota</taxon>
        <taxon>Metazoa</taxon>
        <taxon>Ecdysozoa</taxon>
        <taxon>Nematoda</taxon>
        <taxon>Chromadorea</taxon>
        <taxon>Rhabditida</taxon>
        <taxon>Rhabditina</taxon>
        <taxon>Rhabditomorpha</taxon>
        <taxon>Strongyloidea</taxon>
        <taxon>Trichostrongylidae</taxon>
        <taxon>Haemonchus</taxon>
    </lineage>
</organism>
<dbReference type="PANTHER" id="PTHR21838:SF2">
    <property type="entry name" value="COILED-COIL DOMAIN-CONTAINING PROTEIN 137"/>
    <property type="match status" value="1"/>
</dbReference>
<dbReference type="GO" id="GO:0005634">
    <property type="term" value="C:nucleus"/>
    <property type="evidence" value="ECO:0007669"/>
    <property type="project" value="TreeGrafter"/>
</dbReference>
<protein>
    <submittedName>
        <fullName evidence="3">Coiled-coil domain-containing protein 137</fullName>
    </submittedName>
</protein>
<feature type="compositionally biased region" description="Basic and acidic residues" evidence="1">
    <location>
        <begin position="141"/>
        <end position="187"/>
    </location>
</feature>
<feature type="compositionally biased region" description="Basic and acidic residues" evidence="1">
    <location>
        <begin position="308"/>
        <end position="321"/>
    </location>
</feature>
<proteinExistence type="predicted"/>
<dbReference type="WBParaSite" id="HCON_00098300-00001">
    <property type="protein sequence ID" value="HCON_00098300-00001"/>
    <property type="gene ID" value="HCON_00098300"/>
</dbReference>
<evidence type="ECO:0000313" key="3">
    <source>
        <dbReference type="WBParaSite" id="HCON_00098300-00001"/>
    </source>
</evidence>
<dbReference type="AlphaFoldDB" id="A0A7I4YH38"/>
<keyword evidence="2" id="KW-1185">Reference proteome</keyword>
<feature type="compositionally biased region" description="Basic and acidic residues" evidence="1">
    <location>
        <begin position="198"/>
        <end position="209"/>
    </location>
</feature>
<feature type="region of interest" description="Disordered" evidence="1">
    <location>
        <begin position="302"/>
        <end position="321"/>
    </location>
</feature>
<dbReference type="InterPro" id="IPR026680">
    <property type="entry name" value="CCDC137"/>
</dbReference>
<dbReference type="OrthoDB" id="5876637at2759"/>
<name>A0A7I4YH38_HAECO</name>
<feature type="region of interest" description="Disordered" evidence="1">
    <location>
        <begin position="141"/>
        <end position="231"/>
    </location>
</feature>
<dbReference type="Proteomes" id="UP000025227">
    <property type="component" value="Unplaced"/>
</dbReference>
<evidence type="ECO:0000313" key="2">
    <source>
        <dbReference type="Proteomes" id="UP000025227"/>
    </source>
</evidence>
<sequence>MGRHKRIPTKNRKKLKSVDPFNKKTPALKAQAMSKINWEPKDDVQPVPRSLLELQKSKEEVLVDKKEVKKRKQHKNKVLAEAEKIGIRKGRFETVSHFVRRVERMTYAAINEHEMLVKQGLVGRSESELEADFKLLEEKEKRMKEQKKNEIQNKIKAAREKREREAKLKEEKLKDKEERRNKRKAEVQGDPDETSVVVEKDESFKDVINKESTSGIPGDEDMVVKKKKKKLGGSDKIREKKKLAAEQARKEAILNQREVIAFGERYDAPPEFKGAMKKEMNPLMAKAGAKKLLLHSLLQQNSNGSKTKYLEDGKREKPGEIDRQRVIEAYREMKRKRNAAPE</sequence>
<accession>A0A7I4YH38</accession>
<reference evidence="3" key="1">
    <citation type="submission" date="2020-12" db="UniProtKB">
        <authorList>
            <consortium name="WormBaseParasite"/>
        </authorList>
    </citation>
    <scope>IDENTIFICATION</scope>
    <source>
        <strain evidence="3">MHco3</strain>
    </source>
</reference>
<dbReference type="OMA" id="MGRHKRI"/>
<evidence type="ECO:0000256" key="1">
    <source>
        <dbReference type="SAM" id="MobiDB-lite"/>
    </source>
</evidence>
<dbReference type="PANTHER" id="PTHR21838">
    <property type="entry name" value="COILED-COIL DOMAIN-CONTAINING PROTEIN 137"/>
    <property type="match status" value="1"/>
</dbReference>